<evidence type="ECO:0000313" key="2">
    <source>
        <dbReference type="Proteomes" id="UP000053599"/>
    </source>
</evidence>
<gene>
    <name evidence="1" type="ORF">PV11_04287</name>
</gene>
<protein>
    <submittedName>
        <fullName evidence="1">Uncharacterized protein</fullName>
    </submittedName>
</protein>
<evidence type="ECO:0000313" key="1">
    <source>
        <dbReference type="EMBL" id="KIV82159.1"/>
    </source>
</evidence>
<organism evidence="1 2">
    <name type="scientific">Exophiala sideris</name>
    <dbReference type="NCBI Taxonomy" id="1016849"/>
    <lineage>
        <taxon>Eukaryota</taxon>
        <taxon>Fungi</taxon>
        <taxon>Dikarya</taxon>
        <taxon>Ascomycota</taxon>
        <taxon>Pezizomycotina</taxon>
        <taxon>Eurotiomycetes</taxon>
        <taxon>Chaetothyriomycetidae</taxon>
        <taxon>Chaetothyriales</taxon>
        <taxon>Herpotrichiellaceae</taxon>
        <taxon>Exophiala</taxon>
    </lineage>
</organism>
<reference evidence="1 2" key="1">
    <citation type="submission" date="2015-01" db="EMBL/GenBank/DDBJ databases">
        <title>The Genome Sequence of Exophiala sideris CBS121828.</title>
        <authorList>
            <consortium name="The Broad Institute Genomics Platform"/>
            <person name="Cuomo C."/>
            <person name="de Hoog S."/>
            <person name="Gorbushina A."/>
            <person name="Stielow B."/>
            <person name="Teixiera M."/>
            <person name="Abouelleil A."/>
            <person name="Chapman S.B."/>
            <person name="Priest M."/>
            <person name="Young S.K."/>
            <person name="Wortman J."/>
            <person name="Nusbaum C."/>
            <person name="Birren B."/>
        </authorList>
    </citation>
    <scope>NUCLEOTIDE SEQUENCE [LARGE SCALE GENOMIC DNA]</scope>
    <source>
        <strain evidence="1 2">CBS 121828</strain>
    </source>
</reference>
<dbReference type="AlphaFoldDB" id="A0A0D1YM57"/>
<dbReference type="Proteomes" id="UP000053599">
    <property type="component" value="Unassembled WGS sequence"/>
</dbReference>
<accession>A0A0D1YM57</accession>
<dbReference type="EMBL" id="KN846952">
    <property type="protein sequence ID" value="KIV82159.1"/>
    <property type="molecule type" value="Genomic_DNA"/>
</dbReference>
<dbReference type="OrthoDB" id="420264at2759"/>
<sequence length="118" mass="12955">MIMHDQASTFRKLLLSSAAPTLPRHASPVWRCNSGSDYSSTSMMSTAAPSSRCGFFQSLTVHLFGPRAGSRRARSPAEMWPARARAMSANAWKRALRTGRSLSVRKVSKNGLSRENSL</sequence>
<name>A0A0D1YM57_9EURO</name>
<proteinExistence type="predicted"/>
<dbReference type="HOGENOM" id="CLU_2073168_0_0_1"/>